<evidence type="ECO:0000256" key="5">
    <source>
        <dbReference type="ARBA" id="ARBA00011738"/>
    </source>
</evidence>
<evidence type="ECO:0000256" key="6">
    <source>
        <dbReference type="ARBA" id="ARBA00022723"/>
    </source>
</evidence>
<dbReference type="FunFam" id="2.70.98.20:FF:000006">
    <property type="entry name" value="Amine oxidase"/>
    <property type="match status" value="1"/>
</dbReference>
<evidence type="ECO:0000313" key="19">
    <source>
        <dbReference type="Proteomes" id="UP000033140"/>
    </source>
</evidence>
<evidence type="ECO:0000256" key="2">
    <source>
        <dbReference type="ARBA" id="ARBA00001936"/>
    </source>
</evidence>
<gene>
    <name evidence="18" type="ORF">G7K_0895-t1</name>
</gene>
<feature type="domain" description="Copper amine oxidase catalytic" evidence="15">
    <location>
        <begin position="225"/>
        <end position="643"/>
    </location>
</feature>
<dbReference type="SUPFAM" id="SSF54416">
    <property type="entry name" value="Amine oxidase N-terminal region"/>
    <property type="match status" value="2"/>
</dbReference>
<evidence type="ECO:0000256" key="4">
    <source>
        <dbReference type="ARBA" id="ARBA00007983"/>
    </source>
</evidence>
<evidence type="ECO:0000256" key="13">
    <source>
        <dbReference type="PIRSR" id="PIRSR600269-51"/>
    </source>
</evidence>
<reference evidence="18 19" key="1">
    <citation type="journal article" date="2011" name="J. Gen. Appl. Microbiol.">
        <title>Draft genome sequencing of the enigmatic yeast Saitoella complicata.</title>
        <authorList>
            <person name="Nishida H."/>
            <person name="Hamamoto M."/>
            <person name="Sugiyama J."/>
        </authorList>
    </citation>
    <scope>NUCLEOTIDE SEQUENCE [LARGE SCALE GENOMIC DNA]</scope>
    <source>
        <strain evidence="18 19">NRRL Y-17804</strain>
    </source>
</reference>
<dbReference type="Pfam" id="PF01179">
    <property type="entry name" value="Cu_amine_oxid"/>
    <property type="match status" value="1"/>
</dbReference>
<dbReference type="Pfam" id="PF02728">
    <property type="entry name" value="Cu_amine_oxidN3"/>
    <property type="match status" value="1"/>
</dbReference>
<proteinExistence type="inferred from homology"/>
<keyword evidence="6 14" id="KW-0479">Metal-binding</keyword>
<evidence type="ECO:0000256" key="11">
    <source>
        <dbReference type="ARBA" id="ARBA00048032"/>
    </source>
</evidence>
<comment type="similarity">
    <text evidence="4 14">Belongs to the copper/topaquinone oxidase family.</text>
</comment>
<dbReference type="InterPro" id="IPR036460">
    <property type="entry name" value="Cu_amine_oxidase_C_sf"/>
</dbReference>
<feature type="active site" description="Proton acceptor" evidence="12">
    <location>
        <position position="305"/>
    </location>
</feature>
<dbReference type="InterPro" id="IPR016182">
    <property type="entry name" value="Cu_amine_oxidase_N-reg"/>
</dbReference>
<dbReference type="EMBL" id="BACD03000005">
    <property type="protein sequence ID" value="GAO46670.1"/>
    <property type="molecule type" value="Genomic_DNA"/>
</dbReference>
<sequence>MPSKDVVAMHPLDPLSVSEIPFVADLLRQHTPLDLCFNTITLHEPAKTELLAYFESTGPKPDRKALVIALEKGTPQVHEAIVNITTSTVEKFAYRPGMCPTISLEDLEMVESIVRSDPGVIEQCKILGVEDMSKVYCDAWTIGFDKRWGAKRRMQQALMYYRESPMDNQYAHPLDFCPIVDTDAQKVIEIDIRSVNGERTPIPNKQYNYLPEFVAETYRPDLKPINITQPEGVSFQMNGNEVEWTGFKFHIGFNAREGIVLSNIRYADPQEGGKDRSMFYRLSIAEMVVPYGEPSAPHHRKHAFDVGEYGMGAMTNSLKLGCDCKGSIHYLDGVYSNRRGEAVVIPQAICIHEEDAGILFKHTDFRDGKCVVARNRKLVVSQVFTAANYEYCIYWNFFLDGTIQVELKLTGMLNTYCLHPTEEAAPWGTEVGERITAHNHQHIFCLRIDPQVDGVNNSVMQSDAMPSPHPAGSEENPYGNAFFCQKTVLKTTAEAACDYNHETSRTWDIVNPSKMHPTAKKPVAYKIVSRESPRLLAQPGSLVWNRAGFARHTFWVTPYKDDQLYPAGRYVPQTSGLEDDLEGNFNIITWTKEAANIENTDVVCWLNFGLTHFPRAEDFPVMPTEPVSILLRPTNFFKQNPALDIRPLQAQGESQYAFENGKENGNGEVTEAMKKCCV</sequence>
<dbReference type="Gene3D" id="3.10.450.40">
    <property type="match status" value="2"/>
</dbReference>
<keyword evidence="7 12" id="KW-0801">TPQ</keyword>
<dbReference type="InterPro" id="IPR015798">
    <property type="entry name" value="Cu_amine_oxidase_C"/>
</dbReference>
<evidence type="ECO:0000256" key="7">
    <source>
        <dbReference type="ARBA" id="ARBA00022772"/>
    </source>
</evidence>
<evidence type="ECO:0000256" key="8">
    <source>
        <dbReference type="ARBA" id="ARBA00023002"/>
    </source>
</evidence>
<evidence type="ECO:0000259" key="16">
    <source>
        <dbReference type="Pfam" id="PF02727"/>
    </source>
</evidence>
<dbReference type="SUPFAM" id="SSF49998">
    <property type="entry name" value="Amine oxidase catalytic domain"/>
    <property type="match status" value="1"/>
</dbReference>
<comment type="cofactor">
    <cofactor evidence="2">
        <name>Mn(2+)</name>
        <dbReference type="ChEBI" id="CHEBI:29035"/>
    </cofactor>
</comment>
<comment type="subunit">
    <text evidence="5">Homodimer.</text>
</comment>
<dbReference type="InterPro" id="IPR049948">
    <property type="entry name" value="Cu_Am_ox_TPQ-bd"/>
</dbReference>
<feature type="domain" description="Copper amine oxidase N3-terminal" evidence="17">
    <location>
        <begin position="100"/>
        <end position="195"/>
    </location>
</feature>
<reference evidence="18 19" key="3">
    <citation type="journal article" date="2015" name="Genome Announc.">
        <title>Draft Genome Sequence of the Archiascomycetous Yeast Saitoella complicata.</title>
        <authorList>
            <person name="Yamauchi K."/>
            <person name="Kondo S."/>
            <person name="Hamamoto M."/>
            <person name="Takahashi Y."/>
            <person name="Ogura Y."/>
            <person name="Hayashi T."/>
            <person name="Nishida H."/>
        </authorList>
    </citation>
    <scope>NUCLEOTIDE SEQUENCE [LARGE SCALE GENOMIC DNA]</scope>
    <source>
        <strain evidence="18 19">NRRL Y-17804</strain>
    </source>
</reference>
<dbReference type="Gene3D" id="2.70.98.20">
    <property type="entry name" value="Copper amine oxidase, catalytic domain"/>
    <property type="match status" value="1"/>
</dbReference>
<dbReference type="PANTHER" id="PTHR10638">
    <property type="entry name" value="COPPER AMINE OXIDASE"/>
    <property type="match status" value="1"/>
</dbReference>
<dbReference type="PROSITE" id="PS01164">
    <property type="entry name" value="COPPER_AMINE_OXID_1"/>
    <property type="match status" value="1"/>
</dbReference>
<dbReference type="RefSeq" id="XP_019021534.1">
    <property type="nucleotide sequence ID" value="XM_019170863.1"/>
</dbReference>
<dbReference type="EC" id="1.4.3.-" evidence="14"/>
<dbReference type="InterPro" id="IPR015800">
    <property type="entry name" value="Cu_amine_oxidase_N2"/>
</dbReference>
<accession>A0A0E9NB87</accession>
<dbReference type="GO" id="GO:0005507">
    <property type="term" value="F:copper ion binding"/>
    <property type="evidence" value="ECO:0007669"/>
    <property type="project" value="InterPro"/>
</dbReference>
<feature type="active site" description="Schiff-base intermediate with substrate; via topaquinone" evidence="12">
    <location>
        <position position="389"/>
    </location>
</feature>
<dbReference type="NCBIfam" id="NF008559">
    <property type="entry name" value="PRK11504.1"/>
    <property type="match status" value="1"/>
</dbReference>
<keyword evidence="10" id="KW-0464">Manganese</keyword>
<dbReference type="OrthoDB" id="5379943at2759"/>
<dbReference type="GO" id="GO:0009308">
    <property type="term" value="P:amine metabolic process"/>
    <property type="evidence" value="ECO:0007669"/>
    <property type="project" value="UniProtKB-UniRule"/>
</dbReference>
<comment type="caution">
    <text evidence="18">The sequence shown here is derived from an EMBL/GenBank/DDBJ whole genome shotgun (WGS) entry which is preliminary data.</text>
</comment>
<evidence type="ECO:0000259" key="15">
    <source>
        <dbReference type="Pfam" id="PF01179"/>
    </source>
</evidence>
<evidence type="ECO:0000256" key="3">
    <source>
        <dbReference type="ARBA" id="ARBA00001947"/>
    </source>
</evidence>
<dbReference type="OMA" id="VHVGFNY"/>
<comment type="PTM">
    <text evidence="13 14">Topaquinone (TPQ) is generated by copper-dependent autoxidation of a specific tyrosyl residue.</text>
</comment>
<dbReference type="AlphaFoldDB" id="A0A0E9NB87"/>
<dbReference type="InterPro" id="IPR000269">
    <property type="entry name" value="Cu_amine_oxidase"/>
</dbReference>
<dbReference type="Proteomes" id="UP000033140">
    <property type="component" value="Unassembled WGS sequence"/>
</dbReference>
<comment type="cofactor">
    <cofactor evidence="3">
        <name>Zn(2+)</name>
        <dbReference type="ChEBI" id="CHEBI:29105"/>
    </cofactor>
</comment>
<keyword evidence="9 14" id="KW-0186">Copper</keyword>
<dbReference type="InterPro" id="IPR015802">
    <property type="entry name" value="Cu_amine_oxidase_N3"/>
</dbReference>
<dbReference type="PANTHER" id="PTHR10638:SF86">
    <property type="entry name" value="COPPER AMINE OXIDASE 1-RELATED"/>
    <property type="match status" value="1"/>
</dbReference>
<evidence type="ECO:0000256" key="14">
    <source>
        <dbReference type="RuleBase" id="RU000672"/>
    </source>
</evidence>
<reference evidence="18 19" key="2">
    <citation type="journal article" date="2014" name="J. Gen. Appl. Microbiol.">
        <title>The early diverging ascomycetous budding yeast Saitoella complicata has three histone deacetylases belonging to the Clr6, Hos2, and Rpd3 lineages.</title>
        <authorList>
            <person name="Nishida H."/>
            <person name="Matsumoto T."/>
            <person name="Kondo S."/>
            <person name="Hamamoto M."/>
            <person name="Yoshikawa H."/>
        </authorList>
    </citation>
    <scope>NUCLEOTIDE SEQUENCE [LARGE SCALE GENOMIC DNA]</scope>
    <source>
        <strain evidence="18 19">NRRL Y-17804</strain>
    </source>
</reference>
<evidence type="ECO:0000256" key="1">
    <source>
        <dbReference type="ARBA" id="ARBA00001935"/>
    </source>
</evidence>
<organism evidence="18 19">
    <name type="scientific">Saitoella complicata (strain BCRC 22490 / CBS 7301 / JCM 7358 / NBRC 10748 / NRRL Y-17804)</name>
    <dbReference type="NCBI Taxonomy" id="698492"/>
    <lineage>
        <taxon>Eukaryota</taxon>
        <taxon>Fungi</taxon>
        <taxon>Dikarya</taxon>
        <taxon>Ascomycota</taxon>
        <taxon>Taphrinomycotina</taxon>
        <taxon>Taphrinomycotina incertae sedis</taxon>
        <taxon>Saitoella</taxon>
    </lineage>
</organism>
<protein>
    <recommendedName>
        <fullName evidence="14">Amine oxidase</fullName>
        <ecNumber evidence="14">1.4.3.-</ecNumber>
    </recommendedName>
</protein>
<comment type="cofactor">
    <cofactor evidence="1">
        <name>Cu cation</name>
        <dbReference type="ChEBI" id="CHEBI:23378"/>
    </cofactor>
</comment>
<keyword evidence="8 14" id="KW-0560">Oxidoreductase</keyword>
<dbReference type="GO" id="GO:0048038">
    <property type="term" value="F:quinone binding"/>
    <property type="evidence" value="ECO:0007669"/>
    <property type="project" value="InterPro"/>
</dbReference>
<evidence type="ECO:0000256" key="12">
    <source>
        <dbReference type="PIRSR" id="PIRSR600269-50"/>
    </source>
</evidence>
<evidence type="ECO:0000256" key="10">
    <source>
        <dbReference type="ARBA" id="ARBA00023211"/>
    </source>
</evidence>
<name>A0A0E9NB87_SAICN</name>
<feature type="domain" description="Copper amine oxidase N2-terminal" evidence="16">
    <location>
        <begin position="10"/>
        <end position="91"/>
    </location>
</feature>
<dbReference type="GO" id="GO:0008131">
    <property type="term" value="F:primary methylamine oxidase activity"/>
    <property type="evidence" value="ECO:0007669"/>
    <property type="project" value="UniProtKB-EC"/>
</dbReference>
<evidence type="ECO:0000256" key="9">
    <source>
        <dbReference type="ARBA" id="ARBA00023008"/>
    </source>
</evidence>
<keyword evidence="19" id="KW-1185">Reference proteome</keyword>
<dbReference type="Pfam" id="PF02727">
    <property type="entry name" value="Cu_amine_oxidN2"/>
    <property type="match status" value="1"/>
</dbReference>
<dbReference type="STRING" id="698492.A0A0E9NB87"/>
<evidence type="ECO:0000259" key="17">
    <source>
        <dbReference type="Pfam" id="PF02728"/>
    </source>
</evidence>
<evidence type="ECO:0000313" key="18">
    <source>
        <dbReference type="EMBL" id="GAO46670.1"/>
    </source>
</evidence>
<comment type="cofactor">
    <cofactor evidence="14">
        <name>Cu cation</name>
        <dbReference type="ChEBI" id="CHEBI:23378"/>
    </cofactor>
    <text evidence="14">Contains 1 topaquinone per subunit.</text>
</comment>
<comment type="catalytic activity">
    <reaction evidence="11">
        <text>a primary methyl amine + O2 + H2O = an aldehyde + H2O2 + NH4(+)</text>
        <dbReference type="Rhea" id="RHEA:16153"/>
        <dbReference type="ChEBI" id="CHEBI:15377"/>
        <dbReference type="ChEBI" id="CHEBI:15379"/>
        <dbReference type="ChEBI" id="CHEBI:16240"/>
        <dbReference type="ChEBI" id="CHEBI:17478"/>
        <dbReference type="ChEBI" id="CHEBI:28938"/>
        <dbReference type="ChEBI" id="CHEBI:228804"/>
        <dbReference type="EC" id="1.4.3.21"/>
    </reaction>
</comment>
<dbReference type="FunFam" id="3.10.450.40:FF:000014">
    <property type="entry name" value="Peroxisomal primary amine oxidase"/>
    <property type="match status" value="1"/>
</dbReference>
<feature type="modified residue" description="2',4',5'-topaquinone" evidence="13">
    <location>
        <position position="389"/>
    </location>
</feature>